<comment type="caution">
    <text evidence="3">The sequence shown here is derived from an EMBL/GenBank/DDBJ whole genome shotgun (WGS) entry which is preliminary data.</text>
</comment>
<evidence type="ECO:0000313" key="4">
    <source>
        <dbReference type="Proteomes" id="UP000077202"/>
    </source>
</evidence>
<feature type="transmembrane region" description="Helical" evidence="2">
    <location>
        <begin position="249"/>
        <end position="271"/>
    </location>
</feature>
<keyword evidence="2" id="KW-0472">Membrane</keyword>
<feature type="region of interest" description="Disordered" evidence="1">
    <location>
        <begin position="1"/>
        <end position="24"/>
    </location>
</feature>
<keyword evidence="2" id="KW-1133">Transmembrane helix</keyword>
<evidence type="ECO:0000256" key="2">
    <source>
        <dbReference type="SAM" id="Phobius"/>
    </source>
</evidence>
<protein>
    <recommendedName>
        <fullName evidence="5">Transmembrane protein</fullName>
    </recommendedName>
</protein>
<evidence type="ECO:0000313" key="3">
    <source>
        <dbReference type="EMBL" id="OAE34485.1"/>
    </source>
</evidence>
<reference evidence="3" key="1">
    <citation type="submission" date="2016-03" db="EMBL/GenBank/DDBJ databases">
        <title>Mechanisms controlling the formation of the plant cell surface in tip-growing cells are functionally conserved among land plants.</title>
        <authorList>
            <person name="Honkanen S."/>
            <person name="Jones V.A."/>
            <person name="Morieri G."/>
            <person name="Champion C."/>
            <person name="Hetherington A.J."/>
            <person name="Kelly S."/>
            <person name="Saint-Marcoux D."/>
            <person name="Proust H."/>
            <person name="Prescott H."/>
            <person name="Dolan L."/>
        </authorList>
    </citation>
    <scope>NUCLEOTIDE SEQUENCE [LARGE SCALE GENOMIC DNA]</scope>
    <source>
        <tissue evidence="3">Whole gametophyte</tissue>
    </source>
</reference>
<organism evidence="3 4">
    <name type="scientific">Marchantia polymorpha subsp. ruderalis</name>
    <dbReference type="NCBI Taxonomy" id="1480154"/>
    <lineage>
        <taxon>Eukaryota</taxon>
        <taxon>Viridiplantae</taxon>
        <taxon>Streptophyta</taxon>
        <taxon>Embryophyta</taxon>
        <taxon>Marchantiophyta</taxon>
        <taxon>Marchantiopsida</taxon>
        <taxon>Marchantiidae</taxon>
        <taxon>Marchantiales</taxon>
        <taxon>Marchantiaceae</taxon>
        <taxon>Marchantia</taxon>
    </lineage>
</organism>
<sequence length="420" mass="45991">MVKEEGVGRAASHESHQQSVRSSDLGELKVPVGCVHSGSVRESLTRQGEEKKGDVGEPGTWKLENFIRPASSMISAGLYLFDFVSNVLVLKEYYDMKAEGQFVEIVDFTAFAVCLGLMVVAHVLNVVAFKLKLPPEEHPVRSAYFLPIVQFRRVVTGIWNSRTLGSVYPSWQPSCILKVSIGASVLSGAYNTGRAVMYHLSDRWTWTLNTFGLIGGTYTVGALVLRCTAIASVVLYLEVNVRKINYDKAIAVYFCLGVAPISLLNGVLALSKRDRFWSAGGQLHAWVAAYIGFTLGPLYPVVEGFARDRKSNGPSFLLHRLPVTLFMNFLLDVSTLGAITAMKWNACNFRQSSAFSDHPDQLSWAIQPALSSTFTCSSFLGYTFFGAGLSVISSCVFLALLATSSYASSVWDSPSHTSDR</sequence>
<feature type="compositionally biased region" description="Basic and acidic residues" evidence="1">
    <location>
        <begin position="1"/>
        <end position="16"/>
    </location>
</feature>
<dbReference type="EMBL" id="LVLJ01000398">
    <property type="protein sequence ID" value="OAE34485.1"/>
    <property type="molecule type" value="Genomic_DNA"/>
</dbReference>
<accession>A0A176WPP2</accession>
<feature type="transmembrane region" description="Helical" evidence="2">
    <location>
        <begin position="211"/>
        <end position="237"/>
    </location>
</feature>
<gene>
    <name evidence="3" type="ORF">AXG93_3472s1200</name>
</gene>
<name>A0A176WPP2_MARPO</name>
<evidence type="ECO:0000256" key="1">
    <source>
        <dbReference type="SAM" id="MobiDB-lite"/>
    </source>
</evidence>
<keyword evidence="2" id="KW-0812">Transmembrane</keyword>
<dbReference type="AlphaFoldDB" id="A0A176WPP2"/>
<dbReference type="Proteomes" id="UP000077202">
    <property type="component" value="Unassembled WGS sequence"/>
</dbReference>
<feature type="transmembrane region" description="Helical" evidence="2">
    <location>
        <begin position="379"/>
        <end position="401"/>
    </location>
</feature>
<feature type="transmembrane region" description="Helical" evidence="2">
    <location>
        <begin position="323"/>
        <end position="342"/>
    </location>
</feature>
<keyword evidence="4" id="KW-1185">Reference proteome</keyword>
<evidence type="ECO:0008006" key="5">
    <source>
        <dbReference type="Google" id="ProtNLM"/>
    </source>
</evidence>
<feature type="transmembrane region" description="Helical" evidence="2">
    <location>
        <begin position="102"/>
        <end position="124"/>
    </location>
</feature>
<feature type="transmembrane region" description="Helical" evidence="2">
    <location>
        <begin position="283"/>
        <end position="302"/>
    </location>
</feature>
<proteinExistence type="predicted"/>